<proteinExistence type="predicted"/>
<reference evidence="1" key="1">
    <citation type="submission" date="2020-08" db="EMBL/GenBank/DDBJ databases">
        <title>Multicomponent nature underlies the extraordinary mechanical properties of spider dragline silk.</title>
        <authorList>
            <person name="Kono N."/>
            <person name="Nakamura H."/>
            <person name="Mori M."/>
            <person name="Yoshida Y."/>
            <person name="Ohtoshi R."/>
            <person name="Malay A.D."/>
            <person name="Moran D.A.P."/>
            <person name="Tomita M."/>
            <person name="Numata K."/>
            <person name="Arakawa K."/>
        </authorList>
    </citation>
    <scope>NUCLEOTIDE SEQUENCE</scope>
</reference>
<protein>
    <submittedName>
        <fullName evidence="1">Protein SAAL1</fullName>
    </submittedName>
</protein>
<dbReference type="EMBL" id="BMAV01019159">
    <property type="protein sequence ID" value="GFY71919.1"/>
    <property type="molecule type" value="Genomic_DNA"/>
</dbReference>
<evidence type="ECO:0000313" key="2">
    <source>
        <dbReference type="Proteomes" id="UP000886998"/>
    </source>
</evidence>
<name>A0A8X6YI70_9ARAC</name>
<keyword evidence="2" id="KW-1185">Reference proteome</keyword>
<accession>A0A8X6YI70</accession>
<organism evidence="1 2">
    <name type="scientific">Trichonephila inaurata madagascariensis</name>
    <dbReference type="NCBI Taxonomy" id="2747483"/>
    <lineage>
        <taxon>Eukaryota</taxon>
        <taxon>Metazoa</taxon>
        <taxon>Ecdysozoa</taxon>
        <taxon>Arthropoda</taxon>
        <taxon>Chelicerata</taxon>
        <taxon>Arachnida</taxon>
        <taxon>Araneae</taxon>
        <taxon>Araneomorphae</taxon>
        <taxon>Entelegynae</taxon>
        <taxon>Araneoidea</taxon>
        <taxon>Nephilidae</taxon>
        <taxon>Trichonephila</taxon>
        <taxon>Trichonephila inaurata</taxon>
    </lineage>
</organism>
<comment type="caution">
    <text evidence="1">The sequence shown here is derived from an EMBL/GenBank/DDBJ whole genome shotgun (WGS) entry which is preliminary data.</text>
</comment>
<evidence type="ECO:0000313" key="1">
    <source>
        <dbReference type="EMBL" id="GFY71919.1"/>
    </source>
</evidence>
<dbReference type="AlphaFoldDB" id="A0A8X6YI70"/>
<gene>
    <name evidence="1" type="primary">NCL1_30540</name>
    <name evidence="1" type="ORF">TNIN_364231</name>
</gene>
<dbReference type="Proteomes" id="UP000886998">
    <property type="component" value="Unassembled WGS sequence"/>
</dbReference>
<sequence>MSSDPDRNPSPPPELLANKDLLPDRIGESVYSKQWLYKTLMNIIAWCENPKNALENKVTFTSNSSKLEDSTDKLMIKQMRVP</sequence>
<dbReference type="OrthoDB" id="2156856at2759"/>